<dbReference type="PANTHER" id="PTHR43252">
    <property type="entry name" value="TRANSCRIPTIONAL REGULATOR YQJI"/>
    <property type="match status" value="1"/>
</dbReference>
<dbReference type="Gene3D" id="1.10.10.10">
    <property type="entry name" value="Winged helix-like DNA-binding domain superfamily/Winged helix DNA-binding domain"/>
    <property type="match status" value="1"/>
</dbReference>
<protein>
    <submittedName>
        <fullName evidence="2">PadR family transcriptional regulator</fullName>
    </submittedName>
</protein>
<dbReference type="SUPFAM" id="SSF46785">
    <property type="entry name" value="Winged helix' DNA-binding domain"/>
    <property type="match status" value="1"/>
</dbReference>
<name>A0A4R4RIR5_9ACTN</name>
<dbReference type="Proteomes" id="UP000295621">
    <property type="component" value="Unassembled WGS sequence"/>
</dbReference>
<dbReference type="OrthoDB" id="3186544at2"/>
<feature type="domain" description="Transcription regulator PadR N-terminal" evidence="1">
    <location>
        <begin position="6"/>
        <end position="87"/>
    </location>
</feature>
<dbReference type="Pfam" id="PF03551">
    <property type="entry name" value="PadR"/>
    <property type="match status" value="1"/>
</dbReference>
<organism evidence="2 3">
    <name type="scientific">Jiangella ureilytica</name>
    <dbReference type="NCBI Taxonomy" id="2530374"/>
    <lineage>
        <taxon>Bacteria</taxon>
        <taxon>Bacillati</taxon>
        <taxon>Actinomycetota</taxon>
        <taxon>Actinomycetes</taxon>
        <taxon>Jiangellales</taxon>
        <taxon>Jiangellaceae</taxon>
        <taxon>Jiangella</taxon>
    </lineage>
</organism>
<reference evidence="2 3" key="1">
    <citation type="submission" date="2019-02" db="EMBL/GenBank/DDBJ databases">
        <title>Draft genome sequences of novel Actinobacteria.</title>
        <authorList>
            <person name="Sahin N."/>
            <person name="Ay H."/>
            <person name="Saygin H."/>
        </authorList>
    </citation>
    <scope>NUCLEOTIDE SEQUENCE [LARGE SCALE GENOMIC DNA]</scope>
    <source>
        <strain evidence="2 3">KC603</strain>
    </source>
</reference>
<dbReference type="PANTHER" id="PTHR43252:SF6">
    <property type="entry name" value="NEGATIVE TRANSCRIPTION REGULATOR PADR"/>
    <property type="match status" value="1"/>
</dbReference>
<dbReference type="InterPro" id="IPR036388">
    <property type="entry name" value="WH-like_DNA-bd_sf"/>
</dbReference>
<accession>A0A4R4RIR5</accession>
<dbReference type="AlphaFoldDB" id="A0A4R4RIR5"/>
<dbReference type="EMBL" id="SMKL01000050">
    <property type="protein sequence ID" value="TDC48799.1"/>
    <property type="molecule type" value="Genomic_DNA"/>
</dbReference>
<evidence type="ECO:0000313" key="2">
    <source>
        <dbReference type="EMBL" id="TDC48799.1"/>
    </source>
</evidence>
<dbReference type="InterPro" id="IPR005149">
    <property type="entry name" value="Tscrpt_reg_PadR_N"/>
</dbReference>
<evidence type="ECO:0000259" key="1">
    <source>
        <dbReference type="Pfam" id="PF03551"/>
    </source>
</evidence>
<proteinExistence type="predicted"/>
<dbReference type="InterPro" id="IPR036390">
    <property type="entry name" value="WH_DNA-bd_sf"/>
</dbReference>
<dbReference type="RefSeq" id="WP_131985736.1">
    <property type="nucleotide sequence ID" value="NZ_SMKL01000050.1"/>
</dbReference>
<keyword evidence="3" id="KW-1185">Reference proteome</keyword>
<sequence>MQQEVVLALLAKEPSHGYQLRARLRQALGPVGEAMNAGQVYVVLTRLEKAGLVTTERPERPNPAKTAKDPADRKTYVLTPQGQQRVAEWLTEVSWPKPDLAEFHLKLVAAAAAGLADPLGIVDTQRRELLRRLREAQRAAMAEPDGSDAALLLEGIVLRLQADLRWLEACERSWTTRRSTS</sequence>
<gene>
    <name evidence="2" type="ORF">E1212_20140</name>
</gene>
<comment type="caution">
    <text evidence="2">The sequence shown here is derived from an EMBL/GenBank/DDBJ whole genome shotgun (WGS) entry which is preliminary data.</text>
</comment>
<evidence type="ECO:0000313" key="3">
    <source>
        <dbReference type="Proteomes" id="UP000295621"/>
    </source>
</evidence>